<proteinExistence type="predicted"/>
<name>A0ABP2NMG2_9FIRM</name>
<keyword evidence="2" id="KW-1185">Reference proteome</keyword>
<reference evidence="1 2" key="1">
    <citation type="submission" date="2012-01" db="EMBL/GenBank/DDBJ databases">
        <title>The Genome Sequence of Megamonas funiformis YIT 11815.</title>
        <authorList>
            <consortium name="The Broad Institute Genome Sequencing Platform"/>
            <person name="Earl A."/>
            <person name="Ward D."/>
            <person name="Feldgarden M."/>
            <person name="Gevers D."/>
            <person name="Morotomi M."/>
            <person name="Young S.K."/>
            <person name="Zeng Q."/>
            <person name="Gargeya S."/>
            <person name="Fitzgerald M."/>
            <person name="Haas B."/>
            <person name="Abouelleil A."/>
            <person name="Alvarado L."/>
            <person name="Arachchi H.M."/>
            <person name="Berlin A."/>
            <person name="Chapman S.B."/>
            <person name="Gearin G."/>
            <person name="Goldberg J."/>
            <person name="Griggs A."/>
            <person name="Gujja S."/>
            <person name="Hansen M."/>
            <person name="Heiman D."/>
            <person name="Howarth C."/>
            <person name="Larimer J."/>
            <person name="Lui A."/>
            <person name="MacDonald P.J.P."/>
            <person name="McCowen C."/>
            <person name="Montmayeur A."/>
            <person name="Murphy C."/>
            <person name="Neiman D."/>
            <person name="Pearson M."/>
            <person name="Priest M."/>
            <person name="Roberts A."/>
            <person name="Saif S."/>
            <person name="Shea T."/>
            <person name="Sisk P."/>
            <person name="Stolte C."/>
            <person name="Sykes S."/>
            <person name="Wortman J."/>
            <person name="Nusbaum C."/>
            <person name="Birren B."/>
        </authorList>
    </citation>
    <scope>NUCLEOTIDE SEQUENCE [LARGE SCALE GENOMIC DNA]</scope>
    <source>
        <strain evidence="1 2">YIT 11815</strain>
    </source>
</reference>
<dbReference type="EMBL" id="ADMB01000013">
    <property type="protein sequence ID" value="EHR38972.1"/>
    <property type="molecule type" value="Genomic_DNA"/>
</dbReference>
<dbReference type="GeneID" id="93326853"/>
<gene>
    <name evidence="1" type="ORF">HMPREF9454_00302</name>
</gene>
<dbReference type="Proteomes" id="UP000005963">
    <property type="component" value="Unassembled WGS sequence"/>
</dbReference>
<comment type="caution">
    <text evidence="1">The sequence shown here is derived from an EMBL/GenBank/DDBJ whole genome shotgun (WGS) entry which is preliminary data.</text>
</comment>
<evidence type="ECO:0000313" key="1">
    <source>
        <dbReference type="EMBL" id="EHR38972.1"/>
    </source>
</evidence>
<dbReference type="RefSeq" id="WP_008537493.1">
    <property type="nucleotide sequence ID" value="NZ_JH601090.1"/>
</dbReference>
<sequence length="44" mass="5125">MDEKLRKIAESFKEFKTYGGSTDDDVLTEEEIEEILNDEQEIGE</sequence>
<protein>
    <submittedName>
        <fullName evidence="1">Uncharacterized protein</fullName>
    </submittedName>
</protein>
<accession>A0ABP2NMG2</accession>
<organism evidence="1 2">
    <name type="scientific">Megamonas funiformis YIT 11815</name>
    <dbReference type="NCBI Taxonomy" id="742816"/>
    <lineage>
        <taxon>Bacteria</taxon>
        <taxon>Bacillati</taxon>
        <taxon>Bacillota</taxon>
        <taxon>Negativicutes</taxon>
        <taxon>Selenomonadales</taxon>
        <taxon>Selenomonadaceae</taxon>
        <taxon>Megamonas</taxon>
    </lineage>
</organism>
<evidence type="ECO:0000313" key="2">
    <source>
        <dbReference type="Proteomes" id="UP000005963"/>
    </source>
</evidence>